<dbReference type="Pfam" id="PF13239">
    <property type="entry name" value="2TM"/>
    <property type="match status" value="1"/>
</dbReference>
<accession>A0A6G6GQV3</accession>
<feature type="transmembrane region" description="Helical" evidence="1">
    <location>
        <begin position="50"/>
        <end position="68"/>
    </location>
</feature>
<keyword evidence="1" id="KW-1133">Transmembrane helix</keyword>
<evidence type="ECO:0000259" key="2">
    <source>
        <dbReference type="Pfam" id="PF13239"/>
    </source>
</evidence>
<dbReference type="Proteomes" id="UP000505306">
    <property type="component" value="Chromosome"/>
</dbReference>
<reference evidence="3 4" key="1">
    <citation type="submission" date="2020-02" db="EMBL/GenBank/DDBJ databases">
        <title>Complete genome sequence of Flavobacteriaceae bacterium.</title>
        <authorList>
            <person name="Kim S.-J."/>
            <person name="Kim Y.-S."/>
            <person name="Kim K.-H."/>
        </authorList>
    </citation>
    <scope>NUCLEOTIDE SEQUENCE [LARGE SCALE GENOMIC DNA]</scope>
    <source>
        <strain evidence="3 4">RR4-40</strain>
    </source>
</reference>
<sequence>MNNNTEKQNKYIRAKARVAEIKKFYTSLISYAIFITLLGALNYYVNEWRYMWFLWAAFGWGIGLLFQAGKAFQWSPFMGKNWEERKLKEFLEEEEKQDWN</sequence>
<protein>
    <submittedName>
        <fullName evidence="3">2TM domain-containing protein</fullName>
    </submittedName>
</protein>
<evidence type="ECO:0000256" key="1">
    <source>
        <dbReference type="SAM" id="Phobius"/>
    </source>
</evidence>
<evidence type="ECO:0000313" key="3">
    <source>
        <dbReference type="EMBL" id="QIE60840.1"/>
    </source>
</evidence>
<keyword evidence="1" id="KW-0472">Membrane</keyword>
<feature type="domain" description="2TM" evidence="2">
    <location>
        <begin position="13"/>
        <end position="92"/>
    </location>
</feature>
<keyword evidence="4" id="KW-1185">Reference proteome</keyword>
<feature type="transmembrane region" description="Helical" evidence="1">
    <location>
        <begin position="24"/>
        <end position="44"/>
    </location>
</feature>
<evidence type="ECO:0000313" key="4">
    <source>
        <dbReference type="Proteomes" id="UP000505306"/>
    </source>
</evidence>
<proteinExistence type="predicted"/>
<dbReference type="EMBL" id="CP049057">
    <property type="protein sequence ID" value="QIE60840.1"/>
    <property type="molecule type" value="Genomic_DNA"/>
</dbReference>
<keyword evidence="1" id="KW-0812">Transmembrane</keyword>
<gene>
    <name evidence="3" type="ORF">G5B37_00720</name>
</gene>
<dbReference type="KEGG" id="mgel:G5B37_00720"/>
<organism evidence="3 4">
    <name type="scientific">Rasiella rasia</name>
    <dbReference type="NCBI Taxonomy" id="2744027"/>
    <lineage>
        <taxon>Bacteria</taxon>
        <taxon>Pseudomonadati</taxon>
        <taxon>Bacteroidota</taxon>
        <taxon>Flavobacteriia</taxon>
        <taxon>Flavobacteriales</taxon>
        <taxon>Flavobacteriaceae</taxon>
        <taxon>Rasiella</taxon>
    </lineage>
</organism>
<dbReference type="AlphaFoldDB" id="A0A6G6GQV3"/>
<dbReference type="InterPro" id="IPR025698">
    <property type="entry name" value="2TM_dom"/>
</dbReference>
<name>A0A6G6GQV3_9FLAO</name>